<sequence length="220" mass="24763">MANVVTGRFQEDYPETYKNAEGSELCVETEEEQQAKAASALVGIFEKRVAARGDRCLHPKDLNHVSVAQLDFEYDYIRARLFGEPIGVNLYNPDHEEFDEVYTDSVDEISMLWLEVYKERYDREPPVSLVEYAFPMKGVSKAKRQKIEDALERAYDRLRTAAVAREAEHKPRDGVFLSCPKGVSRAHNDRLAAEAAAARPPPAVGPVDNEPVIVPVPIDD</sequence>
<dbReference type="InParanoid" id="F0Y2G9"/>
<protein>
    <submittedName>
        <fullName evidence="2">Uncharacterized protein</fullName>
    </submittedName>
</protein>
<name>F0Y2G9_AURAN</name>
<organism evidence="3">
    <name type="scientific">Aureococcus anophagefferens</name>
    <name type="common">Harmful bloom alga</name>
    <dbReference type="NCBI Taxonomy" id="44056"/>
    <lineage>
        <taxon>Eukaryota</taxon>
        <taxon>Sar</taxon>
        <taxon>Stramenopiles</taxon>
        <taxon>Ochrophyta</taxon>
        <taxon>Pelagophyceae</taxon>
        <taxon>Pelagomonadales</taxon>
        <taxon>Pelagomonadaceae</taxon>
        <taxon>Aureococcus</taxon>
    </lineage>
</organism>
<evidence type="ECO:0000313" key="2">
    <source>
        <dbReference type="EMBL" id="EGB11075.1"/>
    </source>
</evidence>
<gene>
    <name evidence="2" type="ORF">AURANDRAFT_62133</name>
</gene>
<dbReference type="GeneID" id="20223748"/>
<dbReference type="Proteomes" id="UP000002729">
    <property type="component" value="Unassembled WGS sequence"/>
</dbReference>
<evidence type="ECO:0000256" key="1">
    <source>
        <dbReference type="SAM" id="MobiDB-lite"/>
    </source>
</evidence>
<keyword evidence="3" id="KW-1185">Reference proteome</keyword>
<dbReference type="EMBL" id="GL833123">
    <property type="protein sequence ID" value="EGB11075.1"/>
    <property type="molecule type" value="Genomic_DNA"/>
</dbReference>
<accession>F0Y2G9</accession>
<dbReference type="RefSeq" id="XP_009034629.1">
    <property type="nucleotide sequence ID" value="XM_009036381.1"/>
</dbReference>
<proteinExistence type="predicted"/>
<evidence type="ECO:0000313" key="3">
    <source>
        <dbReference type="Proteomes" id="UP000002729"/>
    </source>
</evidence>
<dbReference type="OrthoDB" id="202800at2759"/>
<reference evidence="2 3" key="1">
    <citation type="journal article" date="2011" name="Proc. Natl. Acad. Sci. U.S.A.">
        <title>Niche of harmful alga Aureococcus anophagefferens revealed through ecogenomics.</title>
        <authorList>
            <person name="Gobler C.J."/>
            <person name="Berry D.L."/>
            <person name="Dyhrman S.T."/>
            <person name="Wilhelm S.W."/>
            <person name="Salamov A."/>
            <person name="Lobanov A.V."/>
            <person name="Zhang Y."/>
            <person name="Collier J.L."/>
            <person name="Wurch L.L."/>
            <person name="Kustka A.B."/>
            <person name="Dill B.D."/>
            <person name="Shah M."/>
            <person name="VerBerkmoes N.C."/>
            <person name="Kuo A."/>
            <person name="Terry A."/>
            <person name="Pangilinan J."/>
            <person name="Lindquist E.A."/>
            <person name="Lucas S."/>
            <person name="Paulsen I.T."/>
            <person name="Hattenrath-Lehmann T.K."/>
            <person name="Talmage S.C."/>
            <person name="Walker E.A."/>
            <person name="Koch F."/>
            <person name="Burson A.M."/>
            <person name="Marcoval M.A."/>
            <person name="Tang Y.Z."/>
            <person name="Lecleir G.R."/>
            <person name="Coyne K.J."/>
            <person name="Berg G.M."/>
            <person name="Bertrand E.M."/>
            <person name="Saito M.A."/>
            <person name="Gladyshev V.N."/>
            <person name="Grigoriev I.V."/>
        </authorList>
    </citation>
    <scope>NUCLEOTIDE SEQUENCE [LARGE SCALE GENOMIC DNA]</scope>
    <source>
        <strain evidence="3">CCMP 1984</strain>
    </source>
</reference>
<feature type="region of interest" description="Disordered" evidence="1">
    <location>
        <begin position="190"/>
        <end position="220"/>
    </location>
</feature>
<dbReference type="AlphaFoldDB" id="F0Y2G9"/>
<dbReference type="KEGG" id="aaf:AURANDRAFT_62133"/>